<dbReference type="PANTHER" id="PTHR21301:SF10">
    <property type="entry name" value="REVERSE TRANSCRIPTASE DOMAIN-CONTAINING PROTEIN"/>
    <property type="match status" value="1"/>
</dbReference>
<proteinExistence type="predicted"/>
<organism evidence="1 2">
    <name type="scientific">Genlisea aurea</name>
    <dbReference type="NCBI Taxonomy" id="192259"/>
    <lineage>
        <taxon>Eukaryota</taxon>
        <taxon>Viridiplantae</taxon>
        <taxon>Streptophyta</taxon>
        <taxon>Embryophyta</taxon>
        <taxon>Tracheophyta</taxon>
        <taxon>Spermatophyta</taxon>
        <taxon>Magnoliopsida</taxon>
        <taxon>eudicotyledons</taxon>
        <taxon>Gunneridae</taxon>
        <taxon>Pentapetalae</taxon>
        <taxon>asterids</taxon>
        <taxon>lamiids</taxon>
        <taxon>Lamiales</taxon>
        <taxon>Lentibulariaceae</taxon>
        <taxon>Genlisea</taxon>
    </lineage>
</organism>
<dbReference type="EMBL" id="AUSU01010498">
    <property type="protein sequence ID" value="EPS57209.1"/>
    <property type="molecule type" value="Genomic_DNA"/>
</dbReference>
<accession>S8BS11</accession>
<gene>
    <name evidence="1" type="ORF">M569_17611</name>
</gene>
<name>S8BS11_9LAMI</name>
<dbReference type="AlphaFoldDB" id="S8BS11"/>
<comment type="caution">
    <text evidence="1">The sequence shown here is derived from an EMBL/GenBank/DDBJ whole genome shotgun (WGS) entry which is preliminary data.</text>
</comment>
<dbReference type="OrthoDB" id="10018421at2759"/>
<protein>
    <recommendedName>
        <fullName evidence="3">Reverse transcriptase domain-containing protein</fullName>
    </recommendedName>
</protein>
<dbReference type="Proteomes" id="UP000015453">
    <property type="component" value="Unassembled WGS sequence"/>
</dbReference>
<evidence type="ECO:0000313" key="2">
    <source>
        <dbReference type="Proteomes" id="UP000015453"/>
    </source>
</evidence>
<reference evidence="1 2" key="1">
    <citation type="journal article" date="2013" name="BMC Genomics">
        <title>The miniature genome of a carnivorous plant Genlisea aurea contains a low number of genes and short non-coding sequences.</title>
        <authorList>
            <person name="Leushkin E.V."/>
            <person name="Sutormin R.A."/>
            <person name="Nabieva E.R."/>
            <person name="Penin A.A."/>
            <person name="Kondrashov A.S."/>
            <person name="Logacheva M.D."/>
        </authorList>
    </citation>
    <scope>NUCLEOTIDE SEQUENCE [LARGE SCALE GENOMIC DNA]</scope>
</reference>
<keyword evidence="2" id="KW-1185">Reference proteome</keyword>
<dbReference type="PANTHER" id="PTHR21301">
    <property type="entry name" value="REVERSE TRANSCRIPTASE"/>
    <property type="match status" value="1"/>
</dbReference>
<evidence type="ECO:0008006" key="3">
    <source>
        <dbReference type="Google" id="ProtNLM"/>
    </source>
</evidence>
<sequence length="289" mass="33050">MTRERKTKPRSSLTEASKEGVKILRALIDILREREETEYKATGVRKWWTVESIEEVALNVKANEDKLIGLKMRTADFTTMYTKLPHQKIIDAIVVAWDRAVEYKRRESKQHAHEKELGFVIDQEGEYHFQVIDRDNTNDSPNLITRSTFLELMTVLITDNHIWNGGDLKRQVIGIPMGSPVSPHFANLFRYAVEAKFVEELLASGKLKEAQACAHTYAYIDDLCTFGGPLPSEQHYGIPMTGDPEPREEEWDFNVIKYPHASSNIPWNQGAAVFKGQLIRTTDTKRTSA</sequence>
<evidence type="ECO:0000313" key="1">
    <source>
        <dbReference type="EMBL" id="EPS57209.1"/>
    </source>
</evidence>